<evidence type="ECO:0000259" key="14">
    <source>
        <dbReference type="PROSITE" id="PS50827"/>
    </source>
</evidence>
<feature type="compositionally biased region" description="Low complexity" evidence="11">
    <location>
        <begin position="524"/>
        <end position="533"/>
    </location>
</feature>
<feature type="compositionally biased region" description="Basic and acidic residues" evidence="11">
    <location>
        <begin position="512"/>
        <end position="523"/>
    </location>
</feature>
<dbReference type="Gene3D" id="1.20.920.10">
    <property type="entry name" value="Bromodomain-like"/>
    <property type="match status" value="1"/>
</dbReference>
<evidence type="ECO:0000256" key="3">
    <source>
        <dbReference type="ARBA" id="ARBA00022771"/>
    </source>
</evidence>
<dbReference type="Pfam" id="PF00628">
    <property type="entry name" value="PHD"/>
    <property type="match status" value="3"/>
</dbReference>
<feature type="domain" description="DDT" evidence="14">
    <location>
        <begin position="172"/>
        <end position="232"/>
    </location>
</feature>
<evidence type="ECO:0000256" key="4">
    <source>
        <dbReference type="ARBA" id="ARBA00022833"/>
    </source>
</evidence>
<dbReference type="InterPro" id="IPR028941">
    <property type="entry name" value="WHIM2_dom"/>
</dbReference>
<dbReference type="PROSITE" id="PS50827">
    <property type="entry name" value="DDT"/>
    <property type="match status" value="1"/>
</dbReference>
<dbReference type="InterPro" id="IPR001487">
    <property type="entry name" value="Bromodomain"/>
</dbReference>
<evidence type="ECO:0000256" key="9">
    <source>
        <dbReference type="PROSITE-ProRule" id="PRU00035"/>
    </source>
</evidence>
<dbReference type="GO" id="GO:0016589">
    <property type="term" value="C:NURF complex"/>
    <property type="evidence" value="ECO:0007669"/>
    <property type="project" value="InterPro"/>
</dbReference>
<gene>
    <name evidence="15" type="ORF">BV898_05851</name>
</gene>
<feature type="domain" description="PHD-type" evidence="13">
    <location>
        <begin position="1870"/>
        <end position="1922"/>
    </location>
</feature>
<dbReference type="SMART" id="SM00571">
    <property type="entry name" value="DDT"/>
    <property type="match status" value="1"/>
</dbReference>
<keyword evidence="2" id="KW-0479">Metal-binding</keyword>
<dbReference type="InterPro" id="IPR019786">
    <property type="entry name" value="Zinc_finger_PHD-type_CS"/>
</dbReference>
<feature type="region of interest" description="Disordered" evidence="11">
    <location>
        <begin position="489"/>
        <end position="554"/>
    </location>
</feature>
<reference evidence="16" key="1">
    <citation type="submission" date="2017-01" db="EMBL/GenBank/DDBJ databases">
        <title>Comparative genomics of anhydrobiosis in the tardigrade Hypsibius dujardini.</title>
        <authorList>
            <person name="Yoshida Y."/>
            <person name="Koutsovoulos G."/>
            <person name="Laetsch D."/>
            <person name="Stevens L."/>
            <person name="Kumar S."/>
            <person name="Horikawa D."/>
            <person name="Ishino K."/>
            <person name="Komine S."/>
            <person name="Tomita M."/>
            <person name="Blaxter M."/>
            <person name="Arakawa K."/>
        </authorList>
    </citation>
    <scope>NUCLEOTIDE SEQUENCE [LARGE SCALE GENOMIC DNA]</scope>
    <source>
        <strain evidence="16">Z151</strain>
    </source>
</reference>
<keyword evidence="16" id="KW-1185">Reference proteome</keyword>
<keyword evidence="5" id="KW-0805">Transcription regulation</keyword>
<dbReference type="PANTHER" id="PTHR45975">
    <property type="entry name" value="NUCLEOSOME-REMODELING FACTOR SUBUNIT BPTF"/>
    <property type="match status" value="1"/>
</dbReference>
<evidence type="ECO:0000256" key="5">
    <source>
        <dbReference type="ARBA" id="ARBA00023015"/>
    </source>
</evidence>
<feature type="compositionally biased region" description="Acidic residues" evidence="11">
    <location>
        <begin position="89"/>
        <end position="133"/>
    </location>
</feature>
<comment type="caution">
    <text evidence="15">The sequence shown here is derived from an EMBL/GenBank/DDBJ whole genome shotgun (WGS) entry which is preliminary data.</text>
</comment>
<feature type="domain" description="PHD-type" evidence="13">
    <location>
        <begin position="1638"/>
        <end position="1691"/>
    </location>
</feature>
<feature type="compositionally biased region" description="Basic residues" evidence="11">
    <location>
        <begin position="1363"/>
        <end position="1372"/>
    </location>
</feature>
<protein>
    <submittedName>
        <fullName evidence="15">Nucleosome-remodeling factor subunit BPTF</fullName>
    </submittedName>
</protein>
<feature type="compositionally biased region" description="Basic residues" evidence="11">
    <location>
        <begin position="57"/>
        <end position="66"/>
    </location>
</feature>
<dbReference type="EMBL" id="MTYJ01000033">
    <property type="protein sequence ID" value="OQV20057.1"/>
    <property type="molecule type" value="Genomic_DNA"/>
</dbReference>
<sequence length="2031" mass="224931">MPRVRARRKAPFTTRKRSSAKKMNLNFGRNNSSSNRNDDDSYQQQSEEEELPPVARVPRKTRKPRKSAAAAKSVPAKRRGRKVSVSSEENSDVPEDSNEDDSSEEDSNASSEEDLDANADTTYDGESEDEYGEAEVVKRTIIPRDRDPVYVQNRVYPPLVLPPSSADLIVPQELVLPALGVYEILRRFGQTLQLTPFRFEDFCCALMAEENSRLIAEIFSSIFRLIIRDCETTGLWLAPHDEKDSVYLPAYCLDSLTWPELVRSYLNSSASPDYAAGVRIVSQPAFPCVPAKDKLDLLEILCATCLRLNGAIRATLTSDYTIQHEEACRSCQRLGELICCEHCPATYHLECVTPPLKDVPEGEWVCPVCRSNQVVGVTDCNSEIQKQNLNLRQEPLGLDRHGRRFAFLARRLFVYEEDESAVWYYSSLAQFEEVLGLLDPDDLEKELCEALADLNAEITAHMETTLKLTKKSALGRPVYIEKASAAIVGERKKKEDEEQKISTSDEMDVDDGEKSDQETKKEPSSPQSSPDQPATADAASSKEDSNEGIATRTRTGALVQKTYLGSAKPATTTTTTSPAVITQVVVPFGDPAAVFDLSCYAGPTYKLGLDGSFRAYRNIFTENMLAQTRSHKAEERDRRRHLSAKYYISADRTAPGSHEFHWKGQPLGVTKILMATVKSGMMDLEKTLHPAYYHPAWAENRAAWLAAVEAADTPHKLALLLITLEASCRTMLFTTAWHETLGCIKWGQYAPPDREETRNQERRRRREEDELVSRSAKKCYVSFVLGVHHQIWKHKGEEFRLSGKGGVFWYSSRYADEVDDMPARCVTPPPLAEEERRDVIDISAAFSRCGEAAKLFPLDDAVKIQLDKMWKGIGTPLPTEEVSPVNVPELVVAPSVAVVPAEPEKPPDNTEKKVADTFGAGDTVVPDKVVETTPATSTVDAVVSAVAGKEAVKADKGKETAKTEAKKLMPLLGLMQFKKDSDMLDMYRLARSDFVGLAVDAGLHEMPGYKYDYKTSPTWEYHHFPRPNIRTAWRLRTYAVRNWGGVALQLRVMYAGLRWEEMSIKAPLNGRKVIQEEAATIHSELKEKRPAPALTVGFPRFEYLIKRVVMPLKDGNLKSNQKTTPGREGLRERRVEKATARDPYALDAWVPEEELELWEIKSYYDRIEHPVEQPKPAPMTISPATLTIPYPYHQVQKGKTPSYMVELAGKIVNGRPQFVVMPSGFNYHQKMLNSSIRIQDSKAANGQAEGSGATSGDESSVDGTDQHMSNLSGSEKNERWIKEQSERINKRMASVLKLLPQRTGSLKAIYARRQEDLQYVVFQAMVNQNPALLPLLPEEPELSPTPSPSFSATTTMTPEFPAKKRGRSKTSPRKPAACSNGVTTALPDSERPDVMPLIRIKKTLYQTPQHEQPEAVVAPVSVRPAALPDAEAAAATAAVTAGNGSRSRAKMISTAPKGPDPDAANRSPKRRGRKSNAQRMLEADEAEKQAALERANARAVEAAKAEAAAAAAASLPKIPSPMPDRNMSNKPAAAAAAFQTPLPQPPKSRKRPRSQSTTMPEDGVALAQIGEGKPREKSLSSGKNRKTSSGKAKQKRHSDVRPAVASSLDQPSSKKRRNGPKPKNNTQQQDEYEENSTDLHCYCRTPYDESKFYIGCDKCERWFHGDCVQVKENDPSIARNASWFCPDCLKAPPPTGAPLPASVAQPVQQQQQLPKPKMKSHKKKKNISESDEPVHSPPLPKLKIKIPPVLTATEPPSSPSTPRTEPQRLIIGTSKSVRPKITLKLNKKLVKAAASSDDEEEEQEADGEEGSVGEAVEEPKSSMSSGGGAVHPAAKARKSSIGGGMQGGSKSKTASKLSGVGGVRGKEETELYCLCQEPAANGYRNFIKCDKCSKWYHPRCVGLTNKKVEALSVYACPVCQKNTASIAFLRRPLIGEDWKDLQGVIADIKKSRNSGAFLEPVNPLVAPDYYIAIAEPMDFATMSGKVQSERYRTVYEFIRDAGLVFDNARTYNKEDTVYYKNAEQLEEILSN</sequence>
<accession>A0A1W0WXX2</accession>
<feature type="region of interest" description="Disordered" evidence="11">
    <location>
        <begin position="1438"/>
        <end position="1488"/>
    </location>
</feature>
<dbReference type="SMART" id="SM00249">
    <property type="entry name" value="PHD"/>
    <property type="match status" value="3"/>
</dbReference>
<feature type="region of interest" description="Disordered" evidence="11">
    <location>
        <begin position="1792"/>
        <end position="1860"/>
    </location>
</feature>
<dbReference type="GO" id="GO:0000978">
    <property type="term" value="F:RNA polymerase II cis-regulatory region sequence-specific DNA binding"/>
    <property type="evidence" value="ECO:0007669"/>
    <property type="project" value="TreeGrafter"/>
</dbReference>
<dbReference type="GO" id="GO:0008270">
    <property type="term" value="F:zinc ion binding"/>
    <property type="evidence" value="ECO:0007669"/>
    <property type="project" value="UniProtKB-KW"/>
</dbReference>
<evidence type="ECO:0000256" key="8">
    <source>
        <dbReference type="ARBA" id="ARBA00023242"/>
    </source>
</evidence>
<keyword evidence="3 10" id="KW-0863">Zinc-finger</keyword>
<feature type="compositionally biased region" description="Acidic residues" evidence="11">
    <location>
        <begin position="1796"/>
        <end position="1811"/>
    </location>
</feature>
<dbReference type="CDD" id="cd15559">
    <property type="entry name" value="PHD1_BPTF"/>
    <property type="match status" value="1"/>
</dbReference>
<dbReference type="Pfam" id="PF15613">
    <property type="entry name" value="WSD"/>
    <property type="match status" value="1"/>
</dbReference>
<dbReference type="InterPro" id="IPR018359">
    <property type="entry name" value="Bromodomain_CS"/>
</dbReference>
<dbReference type="InterPro" id="IPR019787">
    <property type="entry name" value="Znf_PHD-finger"/>
</dbReference>
<dbReference type="Pfam" id="PF00439">
    <property type="entry name" value="Bromodomain"/>
    <property type="match status" value="1"/>
</dbReference>
<feature type="compositionally biased region" description="Low complexity" evidence="11">
    <location>
        <begin position="1339"/>
        <end position="1358"/>
    </location>
</feature>
<evidence type="ECO:0000313" key="16">
    <source>
        <dbReference type="Proteomes" id="UP000192578"/>
    </source>
</evidence>
<name>A0A1W0WXX2_HYPEX</name>
<evidence type="ECO:0000256" key="7">
    <source>
        <dbReference type="ARBA" id="ARBA00023163"/>
    </source>
</evidence>
<dbReference type="Gene3D" id="3.30.40.10">
    <property type="entry name" value="Zinc/RING finger domain, C3HC4 (zinc finger)"/>
    <property type="match status" value="3"/>
</dbReference>
<feature type="region of interest" description="Disordered" evidence="11">
    <location>
        <begin position="1116"/>
        <end position="1136"/>
    </location>
</feature>
<dbReference type="InterPro" id="IPR038028">
    <property type="entry name" value="BPTF"/>
</dbReference>
<dbReference type="Pfam" id="PF02791">
    <property type="entry name" value="DDT"/>
    <property type="match status" value="1"/>
</dbReference>
<dbReference type="InterPro" id="IPR036427">
    <property type="entry name" value="Bromodomain-like_sf"/>
</dbReference>
<evidence type="ECO:0000256" key="2">
    <source>
        <dbReference type="ARBA" id="ARBA00022723"/>
    </source>
</evidence>
<dbReference type="InterPro" id="IPR013083">
    <property type="entry name" value="Znf_RING/FYVE/PHD"/>
</dbReference>
<evidence type="ECO:0000259" key="12">
    <source>
        <dbReference type="PROSITE" id="PS50014"/>
    </source>
</evidence>
<dbReference type="SMART" id="SM00297">
    <property type="entry name" value="BROMO"/>
    <property type="match status" value="1"/>
</dbReference>
<evidence type="ECO:0000256" key="11">
    <source>
        <dbReference type="SAM" id="MobiDB-lite"/>
    </source>
</evidence>
<dbReference type="GO" id="GO:0006357">
    <property type="term" value="P:regulation of transcription by RNA polymerase II"/>
    <property type="evidence" value="ECO:0007669"/>
    <property type="project" value="InterPro"/>
</dbReference>
<proteinExistence type="predicted"/>
<feature type="region of interest" description="Disordered" evidence="11">
    <location>
        <begin position="1241"/>
        <end position="1280"/>
    </location>
</feature>
<dbReference type="PANTHER" id="PTHR45975:SF2">
    <property type="entry name" value="NUCLEOSOME-REMODELING FACTOR SUBUNIT BPTF"/>
    <property type="match status" value="1"/>
</dbReference>
<feature type="compositionally biased region" description="Basic residues" evidence="11">
    <location>
        <begin position="1"/>
        <end position="20"/>
    </location>
</feature>
<feature type="compositionally biased region" description="Low complexity" evidence="11">
    <location>
        <begin position="1698"/>
        <end position="1715"/>
    </location>
</feature>
<dbReference type="InterPro" id="IPR018501">
    <property type="entry name" value="DDT_dom"/>
</dbReference>
<evidence type="ECO:0000313" key="15">
    <source>
        <dbReference type="EMBL" id="OQV20057.1"/>
    </source>
</evidence>
<dbReference type="SUPFAM" id="SSF47370">
    <property type="entry name" value="Bromodomain"/>
    <property type="match status" value="1"/>
</dbReference>
<keyword evidence="7" id="KW-0804">Transcription</keyword>
<keyword evidence="6 9" id="KW-0103">Bromodomain</keyword>
<feature type="region of interest" description="Disordered" evidence="11">
    <location>
        <begin position="1339"/>
        <end position="1394"/>
    </location>
</feature>
<feature type="region of interest" description="Disordered" evidence="11">
    <location>
        <begin position="1516"/>
        <end position="1635"/>
    </location>
</feature>
<feature type="compositionally biased region" description="Basic residues" evidence="11">
    <location>
        <begin position="1583"/>
        <end position="1598"/>
    </location>
</feature>
<feature type="compositionally biased region" description="Basic residues" evidence="11">
    <location>
        <begin position="1716"/>
        <end position="1725"/>
    </location>
</feature>
<dbReference type="OrthoDB" id="784962at2759"/>
<comment type="subcellular location">
    <subcellularLocation>
        <location evidence="1">Nucleus</location>
    </subcellularLocation>
</comment>
<dbReference type="PRINTS" id="PR00503">
    <property type="entry name" value="BROMODOMAIN"/>
</dbReference>
<feature type="compositionally biased region" description="Basic residues" evidence="11">
    <location>
        <begin position="1467"/>
        <end position="1476"/>
    </location>
</feature>
<dbReference type="Proteomes" id="UP000192578">
    <property type="component" value="Unassembled WGS sequence"/>
</dbReference>
<dbReference type="SUPFAM" id="SSF57903">
    <property type="entry name" value="FYVE/PHD zinc finger"/>
    <property type="match status" value="3"/>
</dbReference>
<dbReference type="InterPro" id="IPR001965">
    <property type="entry name" value="Znf_PHD"/>
</dbReference>
<feature type="region of interest" description="Disordered" evidence="11">
    <location>
        <begin position="1696"/>
        <end position="1773"/>
    </location>
</feature>
<keyword evidence="8" id="KW-0539">Nucleus</keyword>
<keyword evidence="4" id="KW-0862">Zinc</keyword>
<evidence type="ECO:0000259" key="13">
    <source>
        <dbReference type="PROSITE" id="PS50016"/>
    </source>
</evidence>
<evidence type="ECO:0000256" key="10">
    <source>
        <dbReference type="PROSITE-ProRule" id="PRU00146"/>
    </source>
</evidence>
<feature type="compositionally biased region" description="Polar residues" evidence="11">
    <location>
        <begin position="1252"/>
        <end position="1274"/>
    </location>
</feature>
<feature type="region of interest" description="Disordered" evidence="11">
    <location>
        <begin position="1"/>
        <end position="135"/>
    </location>
</feature>
<evidence type="ECO:0000256" key="1">
    <source>
        <dbReference type="ARBA" id="ARBA00004123"/>
    </source>
</evidence>
<dbReference type="PROSITE" id="PS50016">
    <property type="entry name" value="ZF_PHD_2"/>
    <property type="match status" value="3"/>
</dbReference>
<feature type="compositionally biased region" description="Basic and acidic residues" evidence="11">
    <location>
        <begin position="489"/>
        <end position="500"/>
    </location>
</feature>
<dbReference type="PROSITE" id="PS00633">
    <property type="entry name" value="BROMODOMAIN_1"/>
    <property type="match status" value="1"/>
</dbReference>
<feature type="domain" description="Bromo" evidence="12">
    <location>
        <begin position="1949"/>
        <end position="2019"/>
    </location>
</feature>
<dbReference type="PROSITE" id="PS50014">
    <property type="entry name" value="BROMODOMAIN_2"/>
    <property type="match status" value="1"/>
</dbReference>
<dbReference type="PROSITE" id="PS01359">
    <property type="entry name" value="ZF_PHD_1"/>
    <property type="match status" value="2"/>
</dbReference>
<feature type="domain" description="PHD-type" evidence="13">
    <location>
        <begin position="325"/>
        <end position="372"/>
    </location>
</feature>
<evidence type="ECO:0000256" key="6">
    <source>
        <dbReference type="ARBA" id="ARBA00023117"/>
    </source>
</evidence>
<dbReference type="InterPro" id="IPR011011">
    <property type="entry name" value="Znf_FYVE_PHD"/>
</dbReference>
<organism evidence="15 16">
    <name type="scientific">Hypsibius exemplaris</name>
    <name type="common">Freshwater tardigrade</name>
    <dbReference type="NCBI Taxonomy" id="2072580"/>
    <lineage>
        <taxon>Eukaryota</taxon>
        <taxon>Metazoa</taxon>
        <taxon>Ecdysozoa</taxon>
        <taxon>Tardigrada</taxon>
        <taxon>Eutardigrada</taxon>
        <taxon>Parachela</taxon>
        <taxon>Hypsibioidea</taxon>
        <taxon>Hypsibiidae</taxon>
        <taxon>Hypsibius</taxon>
    </lineage>
</organism>